<protein>
    <submittedName>
        <fullName evidence="1">DUF4105 domain-containing protein</fullName>
    </submittedName>
</protein>
<keyword evidence="2" id="KW-1185">Reference proteome</keyword>
<proteinExistence type="predicted"/>
<gene>
    <name evidence="1" type="ORF">K4L44_17555</name>
</gene>
<reference evidence="1" key="1">
    <citation type="submission" date="2021-08" db="EMBL/GenBank/DDBJ databases">
        <title>Novel anaerobic bacterium isolated from sea squirt in East Sea, Republic of Korea.</title>
        <authorList>
            <person name="Nguyen T.H."/>
            <person name="Li Z."/>
            <person name="Lee Y.-J."/>
            <person name="Ko J."/>
            <person name="Kim S.-G."/>
        </authorList>
    </citation>
    <scope>NUCLEOTIDE SEQUENCE</scope>
    <source>
        <strain evidence="1">KCTC 25031</strain>
    </source>
</reference>
<dbReference type="Proteomes" id="UP000826212">
    <property type="component" value="Chromosome"/>
</dbReference>
<sequence>MRQLFICTIALFFSICSSLKANNGTSRNFYLITCEPGDEIYSLFGHSALRYQDESNRIDVVFNYGLFDFNAPNFVWNFVLGKTDYLLGYTNYNTFINSYKREGREVYQDTLNLTNSEKVVLFNSIRDNLKPQNRLYRYNYLRNNCSTKLEDQITTACNGAITWEKRGQSSLSFRALLDQYMDYNSWDAIGIYIALGAKCDQVATWNETMFLPEYLQAGIKNSQKKNQEKITKGETKVLLKSNKLDNNKGWQAINNIYVLLFIVLLITIYRKRKKAIFNFVSRVLWLVNAIASVILLFLGIVSVHPLTGYNMNLLVFSPLAFIPLITSWKKNSKHKITRYGLILYGVSVMVLLITTAIFSLQKIHIAVYCTALIYTVIGIAQYNDLKKTT</sequence>
<organism evidence="1 2">
    <name type="scientific">Halosquirtibacter laminarini</name>
    <dbReference type="NCBI Taxonomy" id="3374600"/>
    <lineage>
        <taxon>Bacteria</taxon>
        <taxon>Pseudomonadati</taxon>
        <taxon>Bacteroidota</taxon>
        <taxon>Bacteroidia</taxon>
        <taxon>Marinilabiliales</taxon>
        <taxon>Prolixibacteraceae</taxon>
        <taxon>Halosquirtibacter</taxon>
    </lineage>
</organism>
<accession>A0AC61NFA9</accession>
<evidence type="ECO:0000313" key="1">
    <source>
        <dbReference type="EMBL" id="QZE14293.1"/>
    </source>
</evidence>
<evidence type="ECO:0000313" key="2">
    <source>
        <dbReference type="Proteomes" id="UP000826212"/>
    </source>
</evidence>
<dbReference type="EMBL" id="CP081303">
    <property type="protein sequence ID" value="QZE14293.1"/>
    <property type="molecule type" value="Genomic_DNA"/>
</dbReference>
<name>A0AC61NFA9_9BACT</name>